<evidence type="ECO:0000256" key="1">
    <source>
        <dbReference type="ARBA" id="ARBA00023450"/>
    </source>
</evidence>
<dbReference type="CDD" id="cd00085">
    <property type="entry name" value="HNHc"/>
    <property type="match status" value="1"/>
</dbReference>
<dbReference type="Gene3D" id="1.10.30.50">
    <property type="match status" value="1"/>
</dbReference>
<name>A0A5N0TIJ6_9MICO</name>
<accession>A0A5N0TIJ6</accession>
<dbReference type="AlphaFoldDB" id="A0A5N0TIJ6"/>
<comment type="similarity">
    <text evidence="1">Belongs to the Rv1128c/1148c/1588c/1702c/1945/3466 family.</text>
</comment>
<dbReference type="Pfam" id="PF01844">
    <property type="entry name" value="HNH"/>
    <property type="match status" value="1"/>
</dbReference>
<gene>
    <name evidence="3" type="ORF">F6B40_04315</name>
</gene>
<dbReference type="InterPro" id="IPR003870">
    <property type="entry name" value="DUF222"/>
</dbReference>
<dbReference type="EMBL" id="VYUY01000006">
    <property type="protein sequence ID" value="KAA9134920.1"/>
    <property type="molecule type" value="Genomic_DNA"/>
</dbReference>
<dbReference type="Proteomes" id="UP000326838">
    <property type="component" value="Unassembled WGS sequence"/>
</dbReference>
<comment type="caution">
    <text evidence="3">The sequence shown here is derived from an EMBL/GenBank/DDBJ whole genome shotgun (WGS) entry which is preliminary data.</text>
</comment>
<organism evidence="3 4">
    <name type="scientific">Microbacterium caowuchunii</name>
    <dbReference type="NCBI Taxonomy" id="2614638"/>
    <lineage>
        <taxon>Bacteria</taxon>
        <taxon>Bacillati</taxon>
        <taxon>Actinomycetota</taxon>
        <taxon>Actinomycetes</taxon>
        <taxon>Micrococcales</taxon>
        <taxon>Microbacteriaceae</taxon>
        <taxon>Microbacterium</taxon>
    </lineage>
</organism>
<evidence type="ECO:0000259" key="2">
    <source>
        <dbReference type="SMART" id="SM00507"/>
    </source>
</evidence>
<proteinExistence type="inferred from homology"/>
<dbReference type="InterPro" id="IPR003615">
    <property type="entry name" value="HNH_nuc"/>
</dbReference>
<dbReference type="InterPro" id="IPR002711">
    <property type="entry name" value="HNH"/>
</dbReference>
<feature type="domain" description="HNH nuclease" evidence="2">
    <location>
        <begin position="369"/>
        <end position="421"/>
    </location>
</feature>
<dbReference type="Pfam" id="PF02720">
    <property type="entry name" value="DUF222"/>
    <property type="match status" value="1"/>
</dbReference>
<keyword evidence="4" id="KW-1185">Reference proteome</keyword>
<evidence type="ECO:0000313" key="4">
    <source>
        <dbReference type="Proteomes" id="UP000326838"/>
    </source>
</evidence>
<dbReference type="GO" id="GO:0008270">
    <property type="term" value="F:zinc ion binding"/>
    <property type="evidence" value="ECO:0007669"/>
    <property type="project" value="InterPro"/>
</dbReference>
<dbReference type="GO" id="GO:0004519">
    <property type="term" value="F:endonuclease activity"/>
    <property type="evidence" value="ECO:0007669"/>
    <property type="project" value="InterPro"/>
</dbReference>
<protein>
    <submittedName>
        <fullName evidence="3">DUF222 domain-containing protein</fullName>
    </submittedName>
</protein>
<dbReference type="SMART" id="SM00507">
    <property type="entry name" value="HNHc"/>
    <property type="match status" value="1"/>
</dbReference>
<dbReference type="RefSeq" id="WP_150892275.1">
    <property type="nucleotide sequence ID" value="NZ_VYUY01000006.1"/>
</dbReference>
<sequence>MQGRDEVGMVAAHRAVLAGSVSDVQAARAAQNAAFVAETRALAQAGELARMQTLGSPQRVRDHDMALRSIAAELAGVMRLSDRSVQRRIGDAVELAGDYPATLDACARGVITPGHVRVIVETGVILPPEARGGFEEAALERCARETPGRVRAGLAILAERMHPRSLGARHGEARETRGVRVSALPDGMSDLIVTGPTLVIDAIYDRLTQQARCITDVRADAAKARRAAAATTLPGGMGNGTAPTDDAAVRTDEDDAEAIIASDTRTTDQLRADLLCDMLLTAAPGADPTRTDDGPGLLGAIRGKVQVVVPALTLLDTDDGPADLVGRSPIDPGTARELAGVIPSPWERILTHPVTGTVLHVDTYQRPAAMDRYLRGRDRRCRFPGCGMPAIRSEVDHTQDHALGGRTEIGNLAHLCQRHHSMKQFTPWAVTQKPGGVLEWTSPLGKTYIDDPPIPTVHFVPTADGDPPPF</sequence>
<evidence type="ECO:0000313" key="3">
    <source>
        <dbReference type="EMBL" id="KAA9134920.1"/>
    </source>
</evidence>
<dbReference type="GO" id="GO:0003676">
    <property type="term" value="F:nucleic acid binding"/>
    <property type="evidence" value="ECO:0007669"/>
    <property type="project" value="InterPro"/>
</dbReference>
<reference evidence="4" key="1">
    <citation type="submission" date="2019-09" db="EMBL/GenBank/DDBJ databases">
        <title>Mumia zhuanghuii sp. nov. isolated from the intestinal contents of plateau pika (Ochotona curzoniae) in the Qinghai-Tibet plateau of China.</title>
        <authorList>
            <person name="Tian Z."/>
        </authorList>
    </citation>
    <scope>NUCLEOTIDE SEQUENCE [LARGE SCALE GENOMIC DNA]</scope>
    <source>
        <strain evidence="4">L-033</strain>
    </source>
</reference>